<evidence type="ECO:0000313" key="3">
    <source>
        <dbReference type="Proteomes" id="UP000040453"/>
    </source>
</evidence>
<sequence length="70" mass="7712">MNYTILHPGGLLNEPGTGKIKAADYVVRDTIPREDVAQTAVAALNEEKTYHRAFDLVTGETEIKEALKNI</sequence>
<dbReference type="SUPFAM" id="SSF51735">
    <property type="entry name" value="NAD(P)-binding Rossmann-fold domains"/>
    <property type="match status" value="1"/>
</dbReference>
<reference evidence="2 3" key="1">
    <citation type="submission" date="2014-11" db="EMBL/GenBank/DDBJ databases">
        <authorList>
            <person name="Urmite Genomes Urmite Genomes"/>
        </authorList>
    </citation>
    <scope>NUCLEOTIDE SEQUENCE [LARGE SCALE GENOMIC DNA]</scope>
    <source>
        <strain evidence="2 3">Oc5</strain>
    </source>
</reference>
<organism evidence="2 3">
    <name type="scientific">Oceanobacillus oncorhynchi</name>
    <dbReference type="NCBI Taxonomy" id="545501"/>
    <lineage>
        <taxon>Bacteria</taxon>
        <taxon>Bacillati</taxon>
        <taxon>Bacillota</taxon>
        <taxon>Bacilli</taxon>
        <taxon>Bacillales</taxon>
        <taxon>Bacillaceae</taxon>
        <taxon>Oceanobacillus</taxon>
    </lineage>
</organism>
<dbReference type="EMBL" id="CDGG01000001">
    <property type="protein sequence ID" value="CEI83065.1"/>
    <property type="molecule type" value="Genomic_DNA"/>
</dbReference>
<protein>
    <submittedName>
        <fullName evidence="2">Putative sugar epimerase YhfK</fullName>
    </submittedName>
</protein>
<dbReference type="InterPro" id="IPR016040">
    <property type="entry name" value="NAD(P)-bd_dom"/>
</dbReference>
<accession>A0A0A1MCH4</accession>
<proteinExistence type="predicted"/>
<evidence type="ECO:0000259" key="1">
    <source>
        <dbReference type="Pfam" id="PF13460"/>
    </source>
</evidence>
<evidence type="ECO:0000313" key="2">
    <source>
        <dbReference type="EMBL" id="CEI83065.1"/>
    </source>
</evidence>
<feature type="domain" description="NAD(P)-binding" evidence="1">
    <location>
        <begin position="2"/>
        <end position="46"/>
    </location>
</feature>
<dbReference type="Pfam" id="PF13460">
    <property type="entry name" value="NAD_binding_10"/>
    <property type="match status" value="1"/>
</dbReference>
<dbReference type="InterPro" id="IPR036291">
    <property type="entry name" value="NAD(P)-bd_dom_sf"/>
</dbReference>
<name>A0A0A1MCH4_9BACI</name>
<dbReference type="Proteomes" id="UP000040453">
    <property type="component" value="Unassembled WGS sequence"/>
</dbReference>
<dbReference type="AlphaFoldDB" id="A0A0A1MCH4"/>
<dbReference type="Gene3D" id="3.40.50.720">
    <property type="entry name" value="NAD(P)-binding Rossmann-like Domain"/>
    <property type="match status" value="1"/>
</dbReference>
<gene>
    <name evidence="2" type="primary">yhfK_2</name>
    <name evidence="2" type="ORF">BN997_02954</name>
</gene>
<dbReference type="STRING" id="545501.BN997_02954"/>
<keyword evidence="3" id="KW-1185">Reference proteome</keyword>